<reference evidence="1" key="3">
    <citation type="submission" date="2023-05" db="EMBL/GenBank/DDBJ databases">
        <authorList>
            <person name="Smith C.H."/>
        </authorList>
    </citation>
    <scope>NUCLEOTIDE SEQUENCE</scope>
    <source>
        <strain evidence="1">CHS0354</strain>
        <tissue evidence="1">Mantle</tissue>
    </source>
</reference>
<protein>
    <submittedName>
        <fullName evidence="1">Uncharacterized protein</fullName>
    </submittedName>
</protein>
<reference evidence="1" key="1">
    <citation type="journal article" date="2021" name="Genome Biol. Evol.">
        <title>A High-Quality Reference Genome for a Parasitic Bivalve with Doubly Uniparental Inheritance (Bivalvia: Unionida).</title>
        <authorList>
            <person name="Smith C.H."/>
        </authorList>
    </citation>
    <scope>NUCLEOTIDE SEQUENCE</scope>
    <source>
        <strain evidence="1">CHS0354</strain>
    </source>
</reference>
<comment type="caution">
    <text evidence="1">The sequence shown here is derived from an EMBL/GenBank/DDBJ whole genome shotgun (WGS) entry which is preliminary data.</text>
</comment>
<gene>
    <name evidence="1" type="ORF">CHS0354_035462</name>
</gene>
<evidence type="ECO:0000313" key="1">
    <source>
        <dbReference type="EMBL" id="KAK3608458.1"/>
    </source>
</evidence>
<keyword evidence="2" id="KW-1185">Reference proteome</keyword>
<dbReference type="Proteomes" id="UP001195483">
    <property type="component" value="Unassembled WGS sequence"/>
</dbReference>
<accession>A0AAE0WAU0</accession>
<evidence type="ECO:0000313" key="2">
    <source>
        <dbReference type="Proteomes" id="UP001195483"/>
    </source>
</evidence>
<name>A0AAE0WAU0_9BIVA</name>
<dbReference type="EMBL" id="JAEAOA010002070">
    <property type="protein sequence ID" value="KAK3608458.1"/>
    <property type="molecule type" value="Genomic_DNA"/>
</dbReference>
<organism evidence="1 2">
    <name type="scientific">Potamilus streckersoni</name>
    <dbReference type="NCBI Taxonomy" id="2493646"/>
    <lineage>
        <taxon>Eukaryota</taxon>
        <taxon>Metazoa</taxon>
        <taxon>Spiralia</taxon>
        <taxon>Lophotrochozoa</taxon>
        <taxon>Mollusca</taxon>
        <taxon>Bivalvia</taxon>
        <taxon>Autobranchia</taxon>
        <taxon>Heteroconchia</taxon>
        <taxon>Palaeoheterodonta</taxon>
        <taxon>Unionida</taxon>
        <taxon>Unionoidea</taxon>
        <taxon>Unionidae</taxon>
        <taxon>Ambleminae</taxon>
        <taxon>Lampsilini</taxon>
        <taxon>Potamilus</taxon>
    </lineage>
</organism>
<reference evidence="1" key="2">
    <citation type="journal article" date="2021" name="Genome Biol. Evol.">
        <title>Developing a high-quality reference genome for a parasitic bivalve with doubly uniparental inheritance (Bivalvia: Unionida).</title>
        <authorList>
            <person name="Smith C.H."/>
        </authorList>
    </citation>
    <scope>NUCLEOTIDE SEQUENCE</scope>
    <source>
        <strain evidence="1">CHS0354</strain>
        <tissue evidence="1">Mantle</tissue>
    </source>
</reference>
<proteinExistence type="predicted"/>
<sequence length="233" mass="26212">MVSTIRSFMSMASKRFVQFNSSIILAYWAMCRISLQASEVVYRHSLHAVIRPVSINSCAETSTHFRYLAGAIFASQSAHPTFSEQRRKACDLPHEPSLSNGSRRFERLTIPTFLVAFADAEEVVYFRLGEPEPVKVEDSARRRHRRSLPPKLPLMVSRADPAKKPRSGFEGTPTLAARAKDLRQANKGIKNDTDFFAIEDGTENCFAGHRYAHVQGGPQHYWTLEQDLSLSPG</sequence>
<dbReference type="AlphaFoldDB" id="A0AAE0WAU0"/>